<keyword evidence="14" id="KW-1185">Reference proteome</keyword>
<protein>
    <recommendedName>
        <fullName evidence="12">Phosphatidylserine decarboxylase proenzyme</fullName>
        <ecNumber evidence="12">4.1.1.65</ecNumber>
    </recommendedName>
    <component>
        <recommendedName>
            <fullName evidence="12">Phosphatidylserine decarboxylase alpha chain</fullName>
        </recommendedName>
    </component>
    <component>
        <recommendedName>
            <fullName evidence="12">Phosphatidylserine decarboxylase beta chain</fullName>
        </recommendedName>
    </component>
</protein>
<comment type="subcellular location">
    <subcellularLocation>
        <location evidence="12">Cell membrane</location>
        <topology evidence="12">Peripheral membrane protein</topology>
    </subcellularLocation>
</comment>
<comment type="catalytic activity">
    <reaction evidence="12">
        <text>a 1,2-diacyl-sn-glycero-3-phospho-L-serine + H(+) = a 1,2-diacyl-sn-glycero-3-phosphoethanolamine + CO2</text>
        <dbReference type="Rhea" id="RHEA:20828"/>
        <dbReference type="ChEBI" id="CHEBI:15378"/>
        <dbReference type="ChEBI" id="CHEBI:16526"/>
        <dbReference type="ChEBI" id="CHEBI:57262"/>
        <dbReference type="ChEBI" id="CHEBI:64612"/>
        <dbReference type="EC" id="4.1.1.65"/>
    </reaction>
</comment>
<keyword evidence="2 12" id="KW-1003">Cell membrane</keyword>
<dbReference type="NCBIfam" id="TIGR00163">
    <property type="entry name" value="PS_decarb"/>
    <property type="match status" value="1"/>
</dbReference>
<dbReference type="AlphaFoldDB" id="A0A949TNI2"/>
<feature type="active site" description="Schiff-base intermediate with substrate; via pyruvic acid; for decarboxylase activity" evidence="12">
    <location>
        <position position="256"/>
    </location>
</feature>
<comment type="similarity">
    <text evidence="12">Belongs to the phosphatidylserine decarboxylase family. PSD-B subfamily. Prokaryotic type II sub-subfamily.</text>
</comment>
<keyword evidence="8 12" id="KW-0594">Phospholipid biosynthesis</keyword>
<evidence type="ECO:0000256" key="9">
    <source>
        <dbReference type="ARBA" id="ARBA00023239"/>
    </source>
</evidence>
<dbReference type="InterPro" id="IPR003817">
    <property type="entry name" value="PS_Dcarbxylase"/>
</dbReference>
<dbReference type="NCBIfam" id="NF001941">
    <property type="entry name" value="PRK00723.1"/>
    <property type="match status" value="1"/>
</dbReference>
<feature type="modified residue" description="Pyruvic acid (Ser); by autocatalysis" evidence="12">
    <location>
        <position position="256"/>
    </location>
</feature>
<comment type="subunit">
    <text evidence="12">Heterodimer of a large membrane-associated beta subunit and a small pyruvoyl-containing alpha subunit.</text>
</comment>
<dbReference type="PANTHER" id="PTHR10067:SF17">
    <property type="entry name" value="PHOSPHATIDYLSERINE DECARBOXYLASE PROENZYME 2"/>
    <property type="match status" value="1"/>
</dbReference>
<comment type="PTM">
    <text evidence="12">Is synthesized initially as an inactive proenzyme. Formation of the active enzyme involves a self-maturation process in which the active site pyruvoyl group is generated from an internal serine residue via an autocatalytic post-translational modification. Two non-identical subunits are generated from the proenzyme in this reaction, and the pyruvate is formed at the N-terminus of the alpha chain, which is derived from the carboxyl end of the proenzyme. The autoendoproteolytic cleavage occurs by a canonical serine protease mechanism, in which the side chain hydroxyl group of the serine supplies its oxygen atom to form the C-terminus of the beta chain, while the remainder of the serine residue undergoes an oxidative deamination to produce ammonia and the pyruvoyl prosthetic group on the alpha chain. During this reaction, the Ser that is part of the protease active site of the proenzyme becomes the pyruvoyl prosthetic group, which constitutes an essential element of the active site of the mature decarboxylase.</text>
</comment>
<evidence type="ECO:0000256" key="12">
    <source>
        <dbReference type="HAMAP-Rule" id="MF_00663"/>
    </source>
</evidence>
<dbReference type="GO" id="GO:0006646">
    <property type="term" value="P:phosphatidylethanolamine biosynthetic process"/>
    <property type="evidence" value="ECO:0007669"/>
    <property type="project" value="UniProtKB-UniRule"/>
</dbReference>
<dbReference type="EC" id="4.1.1.65" evidence="12"/>
<evidence type="ECO:0000256" key="7">
    <source>
        <dbReference type="ARBA" id="ARBA00023145"/>
    </source>
</evidence>
<dbReference type="InterPro" id="IPR033179">
    <property type="entry name" value="PSD_type2_pro"/>
</dbReference>
<name>A0A949TNI2_9CLOT</name>
<evidence type="ECO:0000256" key="11">
    <source>
        <dbReference type="ARBA" id="ARBA00023317"/>
    </source>
</evidence>
<dbReference type="Pfam" id="PF02666">
    <property type="entry name" value="PS_Dcarbxylase"/>
    <property type="match status" value="1"/>
</dbReference>
<keyword evidence="5 12" id="KW-0443">Lipid metabolism</keyword>
<dbReference type="Proteomes" id="UP000694308">
    <property type="component" value="Unassembled WGS sequence"/>
</dbReference>
<comment type="pathway">
    <text evidence="1">Lipid metabolism.</text>
</comment>
<comment type="caution">
    <text evidence="13">The sequence shown here is derived from an EMBL/GenBank/DDBJ whole genome shotgun (WGS) entry which is preliminary data.</text>
</comment>
<evidence type="ECO:0000313" key="14">
    <source>
        <dbReference type="Proteomes" id="UP000694308"/>
    </source>
</evidence>
<keyword evidence="7 12" id="KW-0865">Zymogen</keyword>
<comment type="cofactor">
    <cofactor evidence="12">
        <name>pyruvate</name>
        <dbReference type="ChEBI" id="CHEBI:15361"/>
    </cofactor>
    <text evidence="12">Binds 1 pyruvoyl group covalently per subunit.</text>
</comment>
<reference evidence="13" key="1">
    <citation type="submission" date="2020-12" db="EMBL/GenBank/DDBJ databases">
        <title>Clostridium thailandense sp. nov., a novel acetogenic bacterium isolated from peat land soil in Thailand.</title>
        <authorList>
            <person name="Chaikitkaew S."/>
            <person name="Birkeland N.K."/>
        </authorList>
    </citation>
    <scope>NUCLEOTIDE SEQUENCE</scope>
    <source>
        <strain evidence="13">PL3</strain>
    </source>
</reference>
<keyword evidence="3 12" id="KW-0444">Lipid biosynthesis</keyword>
<feature type="active site" description="Charge relay system; for autoendoproteolytic cleavage activity" evidence="12">
    <location>
        <position position="169"/>
    </location>
</feature>
<dbReference type="EMBL" id="JAEEGC010000156">
    <property type="protein sequence ID" value="MBV7276114.1"/>
    <property type="molecule type" value="Genomic_DNA"/>
</dbReference>
<proteinExistence type="inferred from homology"/>
<dbReference type="GO" id="GO:0004609">
    <property type="term" value="F:phosphatidylserine decarboxylase activity"/>
    <property type="evidence" value="ECO:0007669"/>
    <property type="project" value="UniProtKB-UniRule"/>
</dbReference>
<evidence type="ECO:0000256" key="3">
    <source>
        <dbReference type="ARBA" id="ARBA00022516"/>
    </source>
</evidence>
<keyword evidence="11 12" id="KW-0670">Pyruvate</keyword>
<feature type="site" description="Cleavage (non-hydrolytic); by autocatalysis" evidence="12">
    <location>
        <begin position="255"/>
        <end position="256"/>
    </location>
</feature>
<keyword evidence="9 12" id="KW-0456">Lyase</keyword>
<evidence type="ECO:0000256" key="10">
    <source>
        <dbReference type="ARBA" id="ARBA00023264"/>
    </source>
</evidence>
<evidence type="ECO:0000256" key="5">
    <source>
        <dbReference type="ARBA" id="ARBA00023098"/>
    </source>
</evidence>
<evidence type="ECO:0000256" key="4">
    <source>
        <dbReference type="ARBA" id="ARBA00022793"/>
    </source>
</evidence>
<dbReference type="RefSeq" id="WP_218323159.1">
    <property type="nucleotide sequence ID" value="NZ_JAEEGC010000156.1"/>
</dbReference>
<gene>
    <name evidence="12" type="primary">psd</name>
    <name evidence="13" type="ORF">I6U48_24820</name>
</gene>
<dbReference type="HAMAP" id="MF_00663">
    <property type="entry name" value="PS_decarb_PSD_B_type2"/>
    <property type="match status" value="1"/>
</dbReference>
<comment type="pathway">
    <text evidence="12">Phospholipid metabolism; phosphatidylethanolamine biosynthesis; phosphatidylethanolamine from CDP-diacylglycerol: step 2/2.</text>
</comment>
<evidence type="ECO:0000256" key="8">
    <source>
        <dbReference type="ARBA" id="ARBA00023209"/>
    </source>
</evidence>
<feature type="active site" description="Charge relay system; for autoendoproteolytic cleavage activity" evidence="12">
    <location>
        <position position="256"/>
    </location>
</feature>
<keyword evidence="6 12" id="KW-0472">Membrane</keyword>
<dbReference type="GO" id="GO:0005886">
    <property type="term" value="C:plasma membrane"/>
    <property type="evidence" value="ECO:0007669"/>
    <property type="project" value="UniProtKB-SubCell"/>
</dbReference>
<feature type="chain" id="PRO_5038191472" description="Phosphatidylserine decarboxylase beta chain" evidence="12">
    <location>
        <begin position="1"/>
        <end position="255"/>
    </location>
</feature>
<keyword evidence="10 12" id="KW-1208">Phospholipid metabolism</keyword>
<dbReference type="InterPro" id="IPR033177">
    <property type="entry name" value="PSD-B"/>
</dbReference>
<evidence type="ECO:0000256" key="1">
    <source>
        <dbReference type="ARBA" id="ARBA00005189"/>
    </source>
</evidence>
<dbReference type="PANTHER" id="PTHR10067">
    <property type="entry name" value="PHOSPHATIDYLSERINE DECARBOXYLASE"/>
    <property type="match status" value="1"/>
</dbReference>
<feature type="active site" description="Charge relay system; for autoendoproteolytic cleavage activity" evidence="12">
    <location>
        <position position="113"/>
    </location>
</feature>
<evidence type="ECO:0000256" key="2">
    <source>
        <dbReference type="ARBA" id="ARBA00022475"/>
    </source>
</evidence>
<keyword evidence="4 12" id="KW-0210">Decarboxylase</keyword>
<accession>A0A949TNI2</accession>
<evidence type="ECO:0000256" key="6">
    <source>
        <dbReference type="ARBA" id="ARBA00023136"/>
    </source>
</evidence>
<comment type="function">
    <text evidence="12">Catalyzes the formation of phosphatidylethanolamine (PtdEtn) from phosphatidylserine (PtdSer).</text>
</comment>
<organism evidence="13 14">
    <name type="scientific">Clostridium thailandense</name>
    <dbReference type="NCBI Taxonomy" id="2794346"/>
    <lineage>
        <taxon>Bacteria</taxon>
        <taxon>Bacillati</taxon>
        <taxon>Bacillota</taxon>
        <taxon>Clostridia</taxon>
        <taxon>Eubacteriales</taxon>
        <taxon>Clostridiaceae</taxon>
        <taxon>Clostridium</taxon>
    </lineage>
</organism>
<sequence>MIKYYNRKTKDYEIEKVAGDRYLQWTYSSPIGMQVLELLVKKKIFSKIYGNFCDSRRSLKKIHSFIKDFGIDMSESEKSMSQFTSFNDFFTRKLKSEARPIYKNIDFLVSPGDGKLLAFENINLDKLVQVKGFTYSLANLIGNSNISEKFSGGTCLILRLCPTDYHRFHFIDNGKCEETVKIIGDYYSVNPAALKKIPELFCKNKREWSIFHSENFGDILHIEVGATCVGSIIQTYTPKNPVEKGEEKGYFKFGGSTTILFFEKGKVKIDQDIIEETNKEYESQVVLGEKIGEKIK</sequence>
<feature type="chain" id="PRO_5038191473" description="Phosphatidylserine decarboxylase alpha chain" evidence="12">
    <location>
        <begin position="256"/>
        <end position="296"/>
    </location>
</feature>
<evidence type="ECO:0000313" key="13">
    <source>
        <dbReference type="EMBL" id="MBV7276114.1"/>
    </source>
</evidence>